<accession>A0A0C9X1R1</accession>
<dbReference type="PANTHER" id="PTHR33146">
    <property type="entry name" value="ENDONUCLEASE 4"/>
    <property type="match status" value="1"/>
</dbReference>
<evidence type="ECO:0000256" key="7">
    <source>
        <dbReference type="ARBA" id="ARBA00023180"/>
    </source>
</evidence>
<evidence type="ECO:0000256" key="2">
    <source>
        <dbReference type="ARBA" id="ARBA00022722"/>
    </source>
</evidence>
<gene>
    <name evidence="9" type="ORF">K443DRAFT_674597</name>
</gene>
<dbReference type="CDD" id="cd11010">
    <property type="entry name" value="S1-P1_nuclease"/>
    <property type="match status" value="1"/>
</dbReference>
<feature type="chain" id="PRO_5002206161" description="Aspergillus nuclease S(1)" evidence="8">
    <location>
        <begin position="23"/>
        <end position="367"/>
    </location>
</feature>
<dbReference type="GO" id="GO:0004519">
    <property type="term" value="F:endonuclease activity"/>
    <property type="evidence" value="ECO:0007669"/>
    <property type="project" value="UniProtKB-KW"/>
</dbReference>
<keyword evidence="5" id="KW-0378">Hydrolase</keyword>
<keyword evidence="8" id="KW-0732">Signal</keyword>
<evidence type="ECO:0000256" key="6">
    <source>
        <dbReference type="ARBA" id="ARBA00023157"/>
    </source>
</evidence>
<dbReference type="GO" id="GO:0003676">
    <property type="term" value="F:nucleic acid binding"/>
    <property type="evidence" value="ECO:0007669"/>
    <property type="project" value="InterPro"/>
</dbReference>
<dbReference type="Gene3D" id="1.10.575.10">
    <property type="entry name" value="P1 Nuclease"/>
    <property type="match status" value="1"/>
</dbReference>
<reference evidence="9 10" key="1">
    <citation type="submission" date="2014-04" db="EMBL/GenBank/DDBJ databases">
        <authorList>
            <consortium name="DOE Joint Genome Institute"/>
            <person name="Kuo A."/>
            <person name="Kohler A."/>
            <person name="Nagy L.G."/>
            <person name="Floudas D."/>
            <person name="Copeland A."/>
            <person name="Barry K.W."/>
            <person name="Cichocki N."/>
            <person name="Veneault-Fourrey C."/>
            <person name="LaButti K."/>
            <person name="Lindquist E.A."/>
            <person name="Lipzen A."/>
            <person name="Lundell T."/>
            <person name="Morin E."/>
            <person name="Murat C."/>
            <person name="Sun H."/>
            <person name="Tunlid A."/>
            <person name="Henrissat B."/>
            <person name="Grigoriev I.V."/>
            <person name="Hibbett D.S."/>
            <person name="Martin F."/>
            <person name="Nordberg H.P."/>
            <person name="Cantor M.N."/>
            <person name="Hua S.X."/>
        </authorList>
    </citation>
    <scope>NUCLEOTIDE SEQUENCE [LARGE SCALE GENOMIC DNA]</scope>
    <source>
        <strain evidence="9 10">LaAM-08-1</strain>
    </source>
</reference>
<dbReference type="SUPFAM" id="SSF48537">
    <property type="entry name" value="Phospholipase C/P1 nuclease"/>
    <property type="match status" value="1"/>
</dbReference>
<keyword evidence="4" id="KW-0255">Endonuclease</keyword>
<dbReference type="PANTHER" id="PTHR33146:SF29">
    <property type="entry name" value="S1_P1 NUCLEASE"/>
    <property type="match status" value="1"/>
</dbReference>
<sequence>MRLVPTVAFALSFCASIPTAYAWGPAGHEIVATIAQIYLHPTVLPTLCTIIDFSSTNLSPLDSTCHIAPIATWADRYKSNMTWSAQLHFIGALDDHPPSSCAFPGKKGWAGTKRVNVLDGMKNVTALLQGWVKGETSDDAANEALKFLIHFFGDSHQPMHMTGRERGGNQVKVAFGGKETNLHAVWDDSLITKATSTIPQNYTLPLPYYPEIEQALRGSSYDPYIRRIIREGIFQKWADEIPGWLSCPDAVKPTSVDAQAALGSGGTTGIEILPDNDVLCPYHWAKPTHDLLCDGVWPKEVDEPPYKRTDKNPQPPLLELDTPAYSGMIGQRWLVEKQLAQGGLRLAGILNYIFAGQGQRGAFIEEC</sequence>
<dbReference type="Pfam" id="PF02265">
    <property type="entry name" value="S1-P1_nuclease"/>
    <property type="match status" value="1"/>
</dbReference>
<evidence type="ECO:0000256" key="8">
    <source>
        <dbReference type="SAM" id="SignalP"/>
    </source>
</evidence>
<keyword evidence="7" id="KW-0325">Glycoprotein</keyword>
<evidence type="ECO:0000313" key="10">
    <source>
        <dbReference type="Proteomes" id="UP000054477"/>
    </source>
</evidence>
<dbReference type="AlphaFoldDB" id="A0A0C9X1R1"/>
<dbReference type="EMBL" id="KN838555">
    <property type="protein sequence ID" value="KIK06030.1"/>
    <property type="molecule type" value="Genomic_DNA"/>
</dbReference>
<dbReference type="STRING" id="1095629.A0A0C9X1R1"/>
<dbReference type="GO" id="GO:0006308">
    <property type="term" value="P:DNA catabolic process"/>
    <property type="evidence" value="ECO:0007669"/>
    <property type="project" value="InterPro"/>
</dbReference>
<keyword evidence="6" id="KW-1015">Disulfide bond</keyword>
<keyword evidence="3" id="KW-0479">Metal-binding</keyword>
<evidence type="ECO:0000256" key="5">
    <source>
        <dbReference type="ARBA" id="ARBA00022801"/>
    </source>
</evidence>
<name>A0A0C9X1R1_9AGAR</name>
<proteinExistence type="inferred from homology"/>
<dbReference type="OrthoDB" id="441446at2759"/>
<dbReference type="Proteomes" id="UP000054477">
    <property type="component" value="Unassembled WGS sequence"/>
</dbReference>
<keyword evidence="2" id="KW-0540">Nuclease</keyword>
<evidence type="ECO:0000313" key="9">
    <source>
        <dbReference type="EMBL" id="KIK06030.1"/>
    </source>
</evidence>
<dbReference type="InterPro" id="IPR003154">
    <property type="entry name" value="S1/P1nuclease"/>
</dbReference>
<dbReference type="GO" id="GO:0016788">
    <property type="term" value="F:hydrolase activity, acting on ester bonds"/>
    <property type="evidence" value="ECO:0007669"/>
    <property type="project" value="InterPro"/>
</dbReference>
<dbReference type="InterPro" id="IPR008947">
    <property type="entry name" value="PLipase_C/P1_nuclease_dom_sf"/>
</dbReference>
<evidence type="ECO:0000256" key="4">
    <source>
        <dbReference type="ARBA" id="ARBA00022759"/>
    </source>
</evidence>
<protein>
    <recommendedName>
        <fullName evidence="11">Aspergillus nuclease S(1)</fullName>
    </recommendedName>
</protein>
<organism evidence="9 10">
    <name type="scientific">Laccaria amethystina LaAM-08-1</name>
    <dbReference type="NCBI Taxonomy" id="1095629"/>
    <lineage>
        <taxon>Eukaryota</taxon>
        <taxon>Fungi</taxon>
        <taxon>Dikarya</taxon>
        <taxon>Basidiomycota</taxon>
        <taxon>Agaricomycotina</taxon>
        <taxon>Agaricomycetes</taxon>
        <taxon>Agaricomycetidae</taxon>
        <taxon>Agaricales</taxon>
        <taxon>Agaricineae</taxon>
        <taxon>Hydnangiaceae</taxon>
        <taxon>Laccaria</taxon>
    </lineage>
</organism>
<comment type="similarity">
    <text evidence="1">Belongs to the nuclease type I family.</text>
</comment>
<dbReference type="GO" id="GO:0046872">
    <property type="term" value="F:metal ion binding"/>
    <property type="evidence" value="ECO:0007669"/>
    <property type="project" value="UniProtKB-KW"/>
</dbReference>
<evidence type="ECO:0000256" key="3">
    <source>
        <dbReference type="ARBA" id="ARBA00022723"/>
    </source>
</evidence>
<evidence type="ECO:0000256" key="1">
    <source>
        <dbReference type="ARBA" id="ARBA00009547"/>
    </source>
</evidence>
<keyword evidence="10" id="KW-1185">Reference proteome</keyword>
<feature type="signal peptide" evidence="8">
    <location>
        <begin position="1"/>
        <end position="22"/>
    </location>
</feature>
<evidence type="ECO:0008006" key="11">
    <source>
        <dbReference type="Google" id="ProtNLM"/>
    </source>
</evidence>
<dbReference type="HOGENOM" id="CLU_044365_2_0_1"/>
<reference evidence="10" key="2">
    <citation type="submission" date="2015-01" db="EMBL/GenBank/DDBJ databases">
        <title>Evolutionary Origins and Diversification of the Mycorrhizal Mutualists.</title>
        <authorList>
            <consortium name="DOE Joint Genome Institute"/>
            <consortium name="Mycorrhizal Genomics Consortium"/>
            <person name="Kohler A."/>
            <person name="Kuo A."/>
            <person name="Nagy L.G."/>
            <person name="Floudas D."/>
            <person name="Copeland A."/>
            <person name="Barry K.W."/>
            <person name="Cichocki N."/>
            <person name="Veneault-Fourrey C."/>
            <person name="LaButti K."/>
            <person name="Lindquist E.A."/>
            <person name="Lipzen A."/>
            <person name="Lundell T."/>
            <person name="Morin E."/>
            <person name="Murat C."/>
            <person name="Riley R."/>
            <person name="Ohm R."/>
            <person name="Sun H."/>
            <person name="Tunlid A."/>
            <person name="Henrissat B."/>
            <person name="Grigoriev I.V."/>
            <person name="Hibbett D.S."/>
            <person name="Martin F."/>
        </authorList>
    </citation>
    <scope>NUCLEOTIDE SEQUENCE [LARGE SCALE GENOMIC DNA]</scope>
    <source>
        <strain evidence="10">LaAM-08-1</strain>
    </source>
</reference>